<keyword evidence="16" id="KW-1185">Reference proteome</keyword>
<dbReference type="EC" id="2.7.7.87" evidence="3 13"/>
<sequence length="344" mass="38234">MKQTLCWSGADLNLIENQQKIHETIQSGHLVIFPTETVYGIGANALDPQASKRIYQAKGRPSDNPLIVHISNKEDVYQYVRFVSETAETLMAAFWPGPLTLIFEKNERIPLETTGGLSTVAIRLPSNPIARQVIDLAGVPIAAPSANISGKPSSTLFQHVFDDFNGRVDIIIDGGPSEIGLESTVIDMTSEIPTILRPGFITKKMIESALNMPIYDLSDTKPTGNVKSPGMKYTHYKPKGDVTILKGDIEAMRDYVRSHHLNHPNQTYAVICESEYVTLFDVPVRALGSVHDQKEMAHNLFAALRDMDLWAVDYIFIHHLSTDDLGYALMNRLEKAAGYQIIEL</sequence>
<dbReference type="PROSITE" id="PS51163">
    <property type="entry name" value="YRDC"/>
    <property type="match status" value="1"/>
</dbReference>
<comment type="catalytic activity">
    <reaction evidence="12 13">
        <text>L-threonine + hydrogencarbonate + ATP = L-threonylcarbamoyladenylate + diphosphate + H2O</text>
        <dbReference type="Rhea" id="RHEA:36407"/>
        <dbReference type="ChEBI" id="CHEBI:15377"/>
        <dbReference type="ChEBI" id="CHEBI:17544"/>
        <dbReference type="ChEBI" id="CHEBI:30616"/>
        <dbReference type="ChEBI" id="CHEBI:33019"/>
        <dbReference type="ChEBI" id="CHEBI:57926"/>
        <dbReference type="ChEBI" id="CHEBI:73682"/>
        <dbReference type="EC" id="2.7.7.87"/>
    </reaction>
</comment>
<gene>
    <name evidence="15" type="ORF">N7548_08355</name>
</gene>
<evidence type="ECO:0000256" key="12">
    <source>
        <dbReference type="ARBA" id="ARBA00048366"/>
    </source>
</evidence>
<organism evidence="15 16">
    <name type="scientific">Paracholeplasma manati</name>
    <dbReference type="NCBI Taxonomy" id="591373"/>
    <lineage>
        <taxon>Bacteria</taxon>
        <taxon>Bacillati</taxon>
        <taxon>Mycoplasmatota</taxon>
        <taxon>Mollicutes</taxon>
        <taxon>Acholeplasmatales</taxon>
        <taxon>Acholeplasmataceae</taxon>
        <taxon>Paracholeplasma</taxon>
    </lineage>
</organism>
<dbReference type="Proteomes" id="UP001177160">
    <property type="component" value="Unassembled WGS sequence"/>
</dbReference>
<dbReference type="InterPro" id="IPR006070">
    <property type="entry name" value="Sua5-like_dom"/>
</dbReference>
<dbReference type="NCBIfam" id="TIGR00057">
    <property type="entry name" value="L-threonylcarbamoyladenylate synthase"/>
    <property type="match status" value="1"/>
</dbReference>
<evidence type="ECO:0000256" key="4">
    <source>
        <dbReference type="ARBA" id="ARBA00015492"/>
    </source>
</evidence>
<proteinExistence type="inferred from homology"/>
<dbReference type="EMBL" id="JAOVQM010000011">
    <property type="protein sequence ID" value="MCV2232829.1"/>
    <property type="molecule type" value="Genomic_DNA"/>
</dbReference>
<dbReference type="PIRSF" id="PIRSF004930">
    <property type="entry name" value="Tln_factor_SUA5"/>
    <property type="match status" value="1"/>
</dbReference>
<evidence type="ECO:0000256" key="6">
    <source>
        <dbReference type="ARBA" id="ARBA00022679"/>
    </source>
</evidence>
<evidence type="ECO:0000313" key="16">
    <source>
        <dbReference type="Proteomes" id="UP001177160"/>
    </source>
</evidence>
<keyword evidence="6 13" id="KW-0808">Transferase</keyword>
<dbReference type="Pfam" id="PF01300">
    <property type="entry name" value="Sua5_yciO_yrdC"/>
    <property type="match status" value="1"/>
</dbReference>
<dbReference type="Pfam" id="PF03481">
    <property type="entry name" value="Sua5_C"/>
    <property type="match status" value="1"/>
</dbReference>
<comment type="function">
    <text evidence="13">Required for the formation of a threonylcarbamoyl group on adenosine at position 37 (t(6)A37) in tRNAs that read codons beginning with adenine.</text>
</comment>
<dbReference type="Gene3D" id="3.40.50.11030">
    <property type="entry name" value="Threonylcarbamoyl-AMP synthase, C-terminal domain"/>
    <property type="match status" value="1"/>
</dbReference>
<evidence type="ECO:0000256" key="3">
    <source>
        <dbReference type="ARBA" id="ARBA00012584"/>
    </source>
</evidence>
<evidence type="ECO:0000256" key="10">
    <source>
        <dbReference type="ARBA" id="ARBA00022840"/>
    </source>
</evidence>
<dbReference type="InterPro" id="IPR017945">
    <property type="entry name" value="DHBP_synth_RibB-like_a/b_dom"/>
</dbReference>
<comment type="caution">
    <text evidence="15">The sequence shown here is derived from an EMBL/GenBank/DDBJ whole genome shotgun (WGS) entry which is preliminary data.</text>
</comment>
<keyword evidence="9 13" id="KW-0547">Nucleotide-binding</keyword>
<evidence type="ECO:0000259" key="14">
    <source>
        <dbReference type="PROSITE" id="PS51163"/>
    </source>
</evidence>
<comment type="similarity">
    <text evidence="2 13">Belongs to the SUA5 family.</text>
</comment>
<reference evidence="15" key="1">
    <citation type="submission" date="2022-09" db="EMBL/GenBank/DDBJ databases">
        <title>Novel Mycoplasma species identified in domestic and wild animals.</title>
        <authorList>
            <person name="Volokhov D.V."/>
            <person name="Furtak V.A."/>
            <person name="Zagorodnyaya T.A."/>
        </authorList>
    </citation>
    <scope>NUCLEOTIDE SEQUENCE</scope>
    <source>
        <strain evidence="15">Oakley</strain>
    </source>
</reference>
<dbReference type="SUPFAM" id="SSF55821">
    <property type="entry name" value="YrdC/RibB"/>
    <property type="match status" value="1"/>
</dbReference>
<dbReference type="InterPro" id="IPR010923">
    <property type="entry name" value="T(6)A37_SUA5"/>
</dbReference>
<feature type="domain" description="YrdC-like" evidence="14">
    <location>
        <begin position="15"/>
        <end position="201"/>
    </location>
</feature>
<evidence type="ECO:0000256" key="2">
    <source>
        <dbReference type="ARBA" id="ARBA00007663"/>
    </source>
</evidence>
<dbReference type="RefSeq" id="WP_263609018.1">
    <property type="nucleotide sequence ID" value="NZ_JAOVQM010000011.1"/>
</dbReference>
<keyword evidence="7 13" id="KW-0819">tRNA processing</keyword>
<dbReference type="PANTHER" id="PTHR17490">
    <property type="entry name" value="SUA5"/>
    <property type="match status" value="1"/>
</dbReference>
<comment type="subcellular location">
    <subcellularLocation>
        <location evidence="1 13">Cytoplasm</location>
    </subcellularLocation>
</comment>
<evidence type="ECO:0000256" key="9">
    <source>
        <dbReference type="ARBA" id="ARBA00022741"/>
    </source>
</evidence>
<dbReference type="GO" id="GO:0061710">
    <property type="term" value="F:L-threonylcarbamoyladenylate synthase"/>
    <property type="evidence" value="ECO:0007669"/>
    <property type="project" value="UniProtKB-EC"/>
</dbReference>
<keyword evidence="8 13" id="KW-0548">Nucleotidyltransferase</keyword>
<evidence type="ECO:0000313" key="15">
    <source>
        <dbReference type="EMBL" id="MCV2232829.1"/>
    </source>
</evidence>
<evidence type="ECO:0000256" key="7">
    <source>
        <dbReference type="ARBA" id="ARBA00022694"/>
    </source>
</evidence>
<evidence type="ECO:0000256" key="8">
    <source>
        <dbReference type="ARBA" id="ARBA00022695"/>
    </source>
</evidence>
<protein>
    <recommendedName>
        <fullName evidence="4 13">Threonylcarbamoyl-AMP synthase</fullName>
        <shortName evidence="13">TC-AMP synthase</shortName>
        <ecNumber evidence="3 13">2.7.7.87</ecNumber>
    </recommendedName>
    <alternativeName>
        <fullName evidence="11 13">L-threonylcarbamoyladenylate synthase</fullName>
    </alternativeName>
</protein>
<keyword evidence="10 13" id="KW-0067">ATP-binding</keyword>
<evidence type="ECO:0000256" key="5">
    <source>
        <dbReference type="ARBA" id="ARBA00022490"/>
    </source>
</evidence>
<keyword evidence="5 13" id="KW-0963">Cytoplasm</keyword>
<dbReference type="InterPro" id="IPR050156">
    <property type="entry name" value="TC-AMP_synthase_SUA5"/>
</dbReference>
<dbReference type="InterPro" id="IPR038385">
    <property type="entry name" value="Sua5/YwlC_C"/>
</dbReference>
<name>A0ABT2Y7X2_9MOLU</name>
<dbReference type="Gene3D" id="3.90.870.10">
    <property type="entry name" value="DHBP synthase"/>
    <property type="match status" value="1"/>
</dbReference>
<evidence type="ECO:0000256" key="11">
    <source>
        <dbReference type="ARBA" id="ARBA00029774"/>
    </source>
</evidence>
<evidence type="ECO:0000256" key="1">
    <source>
        <dbReference type="ARBA" id="ARBA00004496"/>
    </source>
</evidence>
<accession>A0ABT2Y7X2</accession>
<evidence type="ECO:0000256" key="13">
    <source>
        <dbReference type="PIRNR" id="PIRNR004930"/>
    </source>
</evidence>
<dbReference type="PANTHER" id="PTHR17490:SF16">
    <property type="entry name" value="THREONYLCARBAMOYL-AMP SYNTHASE"/>
    <property type="match status" value="1"/>
</dbReference>
<dbReference type="InterPro" id="IPR005145">
    <property type="entry name" value="Sua5_C"/>
</dbReference>